<feature type="region of interest" description="Disordered" evidence="1">
    <location>
        <begin position="202"/>
        <end position="237"/>
    </location>
</feature>
<sequence length="285" mass="33002">MSAMSHGQLFHVLSLPSSEVSTISNEATTSENVASIVERVESEKKQIIEAYERQLHSNIVAHNTNTHYNIHILQSQKKKKKRLMSHLSVSLKHIEFLESYRKRQNENGKAETKDVRAKDERKERHEECNYMYMHRQIYCLNEELVLQREMYQKKVMYISDEHSKEIQKLQGQIQSLQHIINDVKKYDPLHNHRSIDDQAKTTTTTTTTTSAVVAASTPSPLTHPTAVVDSTDTTNPIDKEEDQDIAMLKQSFNSLRRTLSKRTMRGSDLQKQVENLKLENEMLQV</sequence>
<organism evidence="2 3">
    <name type="scientific">Reticulomyxa filosa</name>
    <dbReference type="NCBI Taxonomy" id="46433"/>
    <lineage>
        <taxon>Eukaryota</taxon>
        <taxon>Sar</taxon>
        <taxon>Rhizaria</taxon>
        <taxon>Retaria</taxon>
        <taxon>Foraminifera</taxon>
        <taxon>Monothalamids</taxon>
        <taxon>Reticulomyxidae</taxon>
        <taxon>Reticulomyxa</taxon>
    </lineage>
</organism>
<protein>
    <submittedName>
        <fullName evidence="2">Uncharacterized protein</fullName>
    </submittedName>
</protein>
<proteinExistence type="predicted"/>
<dbReference type="Proteomes" id="UP000023152">
    <property type="component" value="Unassembled WGS sequence"/>
</dbReference>
<evidence type="ECO:0000313" key="3">
    <source>
        <dbReference type="Proteomes" id="UP000023152"/>
    </source>
</evidence>
<reference evidence="2 3" key="1">
    <citation type="journal article" date="2013" name="Curr. Biol.">
        <title>The Genome of the Foraminiferan Reticulomyxa filosa.</title>
        <authorList>
            <person name="Glockner G."/>
            <person name="Hulsmann N."/>
            <person name="Schleicher M."/>
            <person name="Noegel A.A."/>
            <person name="Eichinger L."/>
            <person name="Gallinger C."/>
            <person name="Pawlowski J."/>
            <person name="Sierra R."/>
            <person name="Euteneuer U."/>
            <person name="Pillet L."/>
            <person name="Moustafa A."/>
            <person name="Platzer M."/>
            <person name="Groth M."/>
            <person name="Szafranski K."/>
            <person name="Schliwa M."/>
        </authorList>
    </citation>
    <scope>NUCLEOTIDE SEQUENCE [LARGE SCALE GENOMIC DNA]</scope>
</reference>
<feature type="compositionally biased region" description="Low complexity" evidence="1">
    <location>
        <begin position="202"/>
        <end position="217"/>
    </location>
</feature>
<accession>X6NMM8</accession>
<dbReference type="AlphaFoldDB" id="X6NMM8"/>
<keyword evidence="3" id="KW-1185">Reference proteome</keyword>
<dbReference type="EMBL" id="ASPP01007407">
    <property type="protein sequence ID" value="ETO27188.1"/>
    <property type="molecule type" value="Genomic_DNA"/>
</dbReference>
<evidence type="ECO:0000256" key="1">
    <source>
        <dbReference type="SAM" id="MobiDB-lite"/>
    </source>
</evidence>
<comment type="caution">
    <text evidence="2">The sequence shown here is derived from an EMBL/GenBank/DDBJ whole genome shotgun (WGS) entry which is preliminary data.</text>
</comment>
<gene>
    <name evidence="2" type="ORF">RFI_09943</name>
</gene>
<name>X6NMM8_RETFI</name>
<feature type="compositionally biased region" description="Polar residues" evidence="1">
    <location>
        <begin position="218"/>
        <end position="236"/>
    </location>
</feature>
<evidence type="ECO:0000313" key="2">
    <source>
        <dbReference type="EMBL" id="ETO27188.1"/>
    </source>
</evidence>